<reference evidence="4 5" key="1">
    <citation type="submission" date="2021-08" db="EMBL/GenBank/DDBJ databases">
        <title>Draft Genome Sequence of Phanerochaete sordida strain YK-624.</title>
        <authorList>
            <person name="Mori T."/>
            <person name="Dohra H."/>
            <person name="Suzuki T."/>
            <person name="Kawagishi H."/>
            <person name="Hirai H."/>
        </authorList>
    </citation>
    <scope>NUCLEOTIDE SEQUENCE [LARGE SCALE GENOMIC DNA]</scope>
    <source>
        <strain evidence="4 5">YK-624</strain>
    </source>
</reference>
<keyword evidence="1" id="KW-0694">RNA-binding</keyword>
<feature type="compositionally biased region" description="Low complexity" evidence="2">
    <location>
        <begin position="36"/>
        <end position="48"/>
    </location>
</feature>
<feature type="region of interest" description="Disordered" evidence="2">
    <location>
        <begin position="268"/>
        <end position="292"/>
    </location>
</feature>
<name>A0A9P3G0V3_9APHY</name>
<dbReference type="Proteomes" id="UP000703269">
    <property type="component" value="Unassembled WGS sequence"/>
</dbReference>
<feature type="domain" description="RRM" evidence="3">
    <location>
        <begin position="601"/>
        <end position="681"/>
    </location>
</feature>
<feature type="region of interest" description="Disordered" evidence="2">
    <location>
        <begin position="761"/>
        <end position="808"/>
    </location>
</feature>
<feature type="compositionally biased region" description="Low complexity" evidence="2">
    <location>
        <begin position="949"/>
        <end position="959"/>
    </location>
</feature>
<feature type="compositionally biased region" description="Basic and acidic residues" evidence="2">
    <location>
        <begin position="1"/>
        <end position="12"/>
    </location>
</feature>
<gene>
    <name evidence="4" type="ORF">PsYK624_019590</name>
</gene>
<evidence type="ECO:0000256" key="2">
    <source>
        <dbReference type="SAM" id="MobiDB-lite"/>
    </source>
</evidence>
<feature type="region of interest" description="Disordered" evidence="2">
    <location>
        <begin position="923"/>
        <end position="959"/>
    </location>
</feature>
<evidence type="ECO:0000313" key="5">
    <source>
        <dbReference type="Proteomes" id="UP000703269"/>
    </source>
</evidence>
<dbReference type="SMART" id="SM00360">
    <property type="entry name" value="RRM"/>
    <property type="match status" value="2"/>
</dbReference>
<feature type="compositionally biased region" description="Polar residues" evidence="2">
    <location>
        <begin position="60"/>
        <end position="71"/>
    </location>
</feature>
<feature type="compositionally biased region" description="Low complexity" evidence="2">
    <location>
        <begin position="786"/>
        <end position="807"/>
    </location>
</feature>
<feature type="region of interest" description="Disordered" evidence="2">
    <location>
        <begin position="1"/>
        <end position="71"/>
    </location>
</feature>
<dbReference type="EMBL" id="BPQB01000003">
    <property type="protein sequence ID" value="GJE85880.1"/>
    <property type="molecule type" value="Genomic_DNA"/>
</dbReference>
<dbReference type="OrthoDB" id="410044at2759"/>
<dbReference type="PROSITE" id="PS50102">
    <property type="entry name" value="RRM"/>
    <property type="match status" value="2"/>
</dbReference>
<feature type="region of interest" description="Disordered" evidence="2">
    <location>
        <begin position="681"/>
        <end position="710"/>
    </location>
</feature>
<feature type="compositionally biased region" description="Pro residues" evidence="2">
    <location>
        <begin position="932"/>
        <end position="948"/>
    </location>
</feature>
<dbReference type="InterPro" id="IPR000504">
    <property type="entry name" value="RRM_dom"/>
</dbReference>
<dbReference type="Gene3D" id="3.30.70.330">
    <property type="match status" value="2"/>
</dbReference>
<evidence type="ECO:0000256" key="1">
    <source>
        <dbReference type="PROSITE-ProRule" id="PRU00176"/>
    </source>
</evidence>
<dbReference type="Pfam" id="PF00076">
    <property type="entry name" value="RRM_1"/>
    <property type="match status" value="1"/>
</dbReference>
<feature type="compositionally biased region" description="Basic and acidic residues" evidence="2">
    <location>
        <begin position="776"/>
        <end position="785"/>
    </location>
</feature>
<feature type="compositionally biased region" description="Low complexity" evidence="2">
    <location>
        <begin position="488"/>
        <end position="507"/>
    </location>
</feature>
<feature type="region of interest" description="Disordered" evidence="2">
    <location>
        <begin position="342"/>
        <end position="371"/>
    </location>
</feature>
<protein>
    <submittedName>
        <fullName evidence="4">RNA binding protein</fullName>
    </submittedName>
</protein>
<keyword evidence="5" id="KW-1185">Reference proteome</keyword>
<feature type="compositionally biased region" description="Low complexity" evidence="2">
    <location>
        <begin position="342"/>
        <end position="356"/>
    </location>
</feature>
<accession>A0A9P3G0V3</accession>
<feature type="region of interest" description="Disordered" evidence="2">
    <location>
        <begin position="1054"/>
        <end position="1075"/>
    </location>
</feature>
<feature type="compositionally biased region" description="Basic residues" evidence="2">
    <location>
        <begin position="686"/>
        <end position="695"/>
    </location>
</feature>
<dbReference type="InterPro" id="IPR012677">
    <property type="entry name" value="Nucleotide-bd_a/b_plait_sf"/>
</dbReference>
<dbReference type="AlphaFoldDB" id="A0A9P3G0V3"/>
<feature type="region of interest" description="Disordered" evidence="2">
    <location>
        <begin position="1087"/>
        <end position="1176"/>
    </location>
</feature>
<feature type="domain" description="RRM" evidence="3">
    <location>
        <begin position="72"/>
        <end position="155"/>
    </location>
</feature>
<feature type="region of interest" description="Disordered" evidence="2">
    <location>
        <begin position="447"/>
        <end position="527"/>
    </location>
</feature>
<proteinExistence type="predicted"/>
<dbReference type="InterPro" id="IPR035979">
    <property type="entry name" value="RBD_domain_sf"/>
</dbReference>
<evidence type="ECO:0000259" key="3">
    <source>
        <dbReference type="PROSITE" id="PS50102"/>
    </source>
</evidence>
<feature type="compositionally biased region" description="Pro residues" evidence="2">
    <location>
        <begin position="872"/>
        <end position="885"/>
    </location>
</feature>
<dbReference type="GO" id="GO:0003723">
    <property type="term" value="F:RNA binding"/>
    <property type="evidence" value="ECO:0007669"/>
    <property type="project" value="UniProtKB-UniRule"/>
</dbReference>
<dbReference type="SUPFAM" id="SSF54928">
    <property type="entry name" value="RNA-binding domain, RBD"/>
    <property type="match status" value="2"/>
</dbReference>
<comment type="caution">
    <text evidence="4">The sequence shown here is derived from an EMBL/GenBank/DDBJ whole genome shotgun (WGS) entry which is preliminary data.</text>
</comment>
<organism evidence="4 5">
    <name type="scientific">Phanerochaete sordida</name>
    <dbReference type="NCBI Taxonomy" id="48140"/>
    <lineage>
        <taxon>Eukaryota</taxon>
        <taxon>Fungi</taxon>
        <taxon>Dikarya</taxon>
        <taxon>Basidiomycota</taxon>
        <taxon>Agaricomycotina</taxon>
        <taxon>Agaricomycetes</taxon>
        <taxon>Polyporales</taxon>
        <taxon>Phanerochaetaceae</taxon>
        <taxon>Phanerochaete</taxon>
    </lineage>
</organism>
<sequence>MPAKPATRDRAWGTRYDTLKLSTPPPSPAAQRKGHTTASSTPTSPSSRTARDTAHPGPTATPTKSQTTSQDASIFIGSLPTATDYAEVSRLLTDHLSDHPEIKSVKVIRDSKGGTCAFAQCENSSTAVRLLEKLLSTAHQRPFLGRYLRFEHARAFRTLLVSYRVPERTPYPNSGMDSSFDDDGPQDSGLPHAMRIYKAPNAKYHSVVFDTEALDFDSKIASQGLVNEASNAEDPLSGSGLLLSPLRFDEAALREIAEAFGSVEHFRPFVSDDQGSGDGPNLRPHGGQRNPDMDEHIWEIKWEHRDDAMNAQMTLNRNASFLSVTWAHRSYPDTGAGLESRFGSPSLSSSPRFISGQRSRTHSRSHFAPGGELPRFLPAGLSPIMSTLRIPSSPSRVQSALSPKSTPFIPANAPFALLASPSHSASQSLIDSEGQDTTVVASVSETEFPPLHQRGAGRHGGKGSRPPALSWTFQDMHRHDSDSFSHNSVLSTSPSSSLSVQPSTPTPIDTLMSPGPVGSVSSRDEDHDDYQGQEVVMPMTPAFSTASITPITPGTTLSFPHTPLSGRTAISAANSYTGGSFGLPSKESQGFERLDKEIDPLWIFAGGLDVMGHDPWTENKVRAAFGKYGEIEKLEFHHKPGSNCAFAFIKYPDTVASESAVAAEHMRPYNGRTIRVRLREVYPPRHTQKFSKSRPRQAYGPSSFRRPFDNSAQLSDDLRVQPNPQLQESLHRQLQSELPQLSTHETLPQPTYPTIAANELGRSLPGSVSSPAKQARSQDDSHDRPASATSESVSSPPSSTGPVTVGPMHHALMPPQPWMHASAPYVYHMPPYYAGYMGYPPPAGYRLGPTNTDAAAAPYMWANYTYRPNLPGQPYPPQSVVPPPTEASHSQTQPQPPLRPAGFIEGDQLIPLYPPEALNQYMSASSPTTTRTPPPHSASVPQPPPQTVPPATAWPQYMQGPPQMPGYPYPYATVIAQGPSQQPLFAPGQYAAPPWTPAAPAPYMTAPHGFPPSHSQTTTFAQPPLPLHSAPSITGMAASTSFRGVGAPGALSAHATHQDLSNTPRGFHPAGPRRFGREHMSMCQSAVDASPGYGQPFRGVPRSGFNPAHRSPPPHFDRRPSSARDASYGPTGDGVSPSRAHMGSVPHQYFAGQPQHAQMRASGSYPSMMAPNAPVS</sequence>
<feature type="region of interest" description="Disordered" evidence="2">
    <location>
        <begin position="872"/>
        <end position="903"/>
    </location>
</feature>
<evidence type="ECO:0000313" key="4">
    <source>
        <dbReference type="EMBL" id="GJE85880.1"/>
    </source>
</evidence>